<dbReference type="EMBL" id="JBHTBY010000008">
    <property type="protein sequence ID" value="MFC7321252.1"/>
    <property type="molecule type" value="Genomic_DNA"/>
</dbReference>
<evidence type="ECO:0000313" key="2">
    <source>
        <dbReference type="Proteomes" id="UP001596494"/>
    </source>
</evidence>
<keyword evidence="2" id="KW-1185">Reference proteome</keyword>
<dbReference type="RefSeq" id="WP_289216368.1">
    <property type="nucleotide sequence ID" value="NZ_JAPVRC010000006.1"/>
</dbReference>
<dbReference type="Pfam" id="PF26344">
    <property type="entry name" value="YuzC"/>
    <property type="match status" value="1"/>
</dbReference>
<comment type="caution">
    <text evidence="1">The sequence shown here is derived from an EMBL/GenBank/DDBJ whole genome shotgun (WGS) entry which is preliminary data.</text>
</comment>
<dbReference type="Proteomes" id="UP001596494">
    <property type="component" value="Unassembled WGS sequence"/>
</dbReference>
<protein>
    <submittedName>
        <fullName evidence="1">Uncharacterized protein</fullName>
    </submittedName>
</protein>
<evidence type="ECO:0000313" key="1">
    <source>
        <dbReference type="EMBL" id="MFC7321252.1"/>
    </source>
</evidence>
<dbReference type="InterPro" id="IPR058870">
    <property type="entry name" value="YuzC"/>
</dbReference>
<accession>A0ABW2K6A6</accession>
<sequence length="120" mass="13997">MYYAYHPQLYYCPACGSRRAYEEIDSNLFQHSANEMKKLLIDVEKVIEKLASSKNLSEKIMNAAQYSDMGEVERLIYSIGITSELSIRYNPESLHLEFNTSHNSDNSEECCKLILAFRWR</sequence>
<organism evidence="1 2">
    <name type="scientific">Halobacillus campisalis</name>
    <dbReference type="NCBI Taxonomy" id="435909"/>
    <lineage>
        <taxon>Bacteria</taxon>
        <taxon>Bacillati</taxon>
        <taxon>Bacillota</taxon>
        <taxon>Bacilli</taxon>
        <taxon>Bacillales</taxon>
        <taxon>Bacillaceae</taxon>
        <taxon>Halobacillus</taxon>
    </lineage>
</organism>
<reference evidence="2" key="1">
    <citation type="journal article" date="2019" name="Int. J. Syst. Evol. Microbiol.">
        <title>The Global Catalogue of Microorganisms (GCM) 10K type strain sequencing project: providing services to taxonomists for standard genome sequencing and annotation.</title>
        <authorList>
            <consortium name="The Broad Institute Genomics Platform"/>
            <consortium name="The Broad Institute Genome Sequencing Center for Infectious Disease"/>
            <person name="Wu L."/>
            <person name="Ma J."/>
        </authorList>
    </citation>
    <scope>NUCLEOTIDE SEQUENCE [LARGE SCALE GENOMIC DNA]</scope>
    <source>
        <strain evidence="2">CCUG 73951</strain>
    </source>
</reference>
<gene>
    <name evidence="1" type="ORF">ACFQMN_10195</name>
</gene>
<proteinExistence type="predicted"/>
<name>A0ABW2K6A6_9BACI</name>